<dbReference type="OrthoDB" id="6613119at2759"/>
<evidence type="ECO:0000256" key="1">
    <source>
        <dbReference type="ARBA" id="ARBA00022723"/>
    </source>
</evidence>
<gene>
    <name evidence="5" type="ORF">FWK35_00012107</name>
</gene>
<reference evidence="5 6" key="1">
    <citation type="submission" date="2019-08" db="EMBL/GenBank/DDBJ databases">
        <title>Whole genome of Aphis craccivora.</title>
        <authorList>
            <person name="Voronova N.V."/>
            <person name="Shulinski R.S."/>
            <person name="Bandarenka Y.V."/>
            <person name="Zhorov D.G."/>
            <person name="Warner D."/>
        </authorList>
    </citation>
    <scope>NUCLEOTIDE SEQUENCE [LARGE SCALE GENOMIC DNA]</scope>
    <source>
        <strain evidence="5">180601</strain>
        <tissue evidence="5">Whole Body</tissue>
    </source>
</reference>
<evidence type="ECO:0000256" key="2">
    <source>
        <dbReference type="ARBA" id="ARBA00022771"/>
    </source>
</evidence>
<protein>
    <submittedName>
        <fullName evidence="5">MULE domain-containing protein</fullName>
    </submittedName>
</protein>
<dbReference type="Pfam" id="PF04500">
    <property type="entry name" value="FLYWCH"/>
    <property type="match status" value="1"/>
</dbReference>
<organism evidence="5 6">
    <name type="scientific">Aphis craccivora</name>
    <name type="common">Cowpea aphid</name>
    <dbReference type="NCBI Taxonomy" id="307492"/>
    <lineage>
        <taxon>Eukaryota</taxon>
        <taxon>Metazoa</taxon>
        <taxon>Ecdysozoa</taxon>
        <taxon>Arthropoda</taxon>
        <taxon>Hexapoda</taxon>
        <taxon>Insecta</taxon>
        <taxon>Pterygota</taxon>
        <taxon>Neoptera</taxon>
        <taxon>Paraneoptera</taxon>
        <taxon>Hemiptera</taxon>
        <taxon>Sternorrhyncha</taxon>
        <taxon>Aphidomorpha</taxon>
        <taxon>Aphidoidea</taxon>
        <taxon>Aphididae</taxon>
        <taxon>Aphidini</taxon>
        <taxon>Aphis</taxon>
        <taxon>Aphis</taxon>
    </lineage>
</organism>
<keyword evidence="1" id="KW-0479">Metal-binding</keyword>
<accession>A0A6G0YLL5</accession>
<keyword evidence="6" id="KW-1185">Reference proteome</keyword>
<keyword evidence="2" id="KW-0863">Zinc-finger</keyword>
<sequence length="317" mass="37047">MSEIFKLKTKGDKINKILYGGFSYTIQHKQKDKLRWKCSKKIKCKCDAVLCTSKDIFNPKSIKEHNHASDKNTLEVEKFKCNIKNRAKLHMINQVRFLLRCNLNPLKPTSLEDLQIEGDWSLYEGRQFLIHDNMDFNHERVIIFAVDEGLQILTEAKQKTTSIYEKMFKIIIDKCEEQNLFPDPRFLHVDFEKAVITSASNIFGLELEIRGCFYHLCQSTFRKIQDLGLQTAYMNDDKFSHFCSMIDSLAFLPLKRVHEGMDFLKQTSISEANELLSYFDTTYVNGSHKRVGAGMNKKLRKINPLFLPKTWNVFEPH</sequence>
<evidence type="ECO:0000313" key="5">
    <source>
        <dbReference type="EMBL" id="KAF0758338.1"/>
    </source>
</evidence>
<proteinExistence type="predicted"/>
<dbReference type="InterPro" id="IPR007588">
    <property type="entry name" value="Znf_FLYWCH"/>
</dbReference>
<feature type="domain" description="FLYWCH-type" evidence="4">
    <location>
        <begin position="15"/>
        <end position="67"/>
    </location>
</feature>
<dbReference type="EMBL" id="VUJU01003327">
    <property type="protein sequence ID" value="KAF0758338.1"/>
    <property type="molecule type" value="Genomic_DNA"/>
</dbReference>
<dbReference type="AlphaFoldDB" id="A0A6G0YLL5"/>
<evidence type="ECO:0000256" key="3">
    <source>
        <dbReference type="ARBA" id="ARBA00022833"/>
    </source>
</evidence>
<evidence type="ECO:0000313" key="6">
    <source>
        <dbReference type="Proteomes" id="UP000478052"/>
    </source>
</evidence>
<dbReference type="Gene3D" id="2.20.25.240">
    <property type="match status" value="1"/>
</dbReference>
<evidence type="ECO:0000259" key="4">
    <source>
        <dbReference type="Pfam" id="PF04500"/>
    </source>
</evidence>
<name>A0A6G0YLL5_APHCR</name>
<dbReference type="Proteomes" id="UP000478052">
    <property type="component" value="Unassembled WGS sequence"/>
</dbReference>
<keyword evidence="3" id="KW-0862">Zinc</keyword>
<dbReference type="GO" id="GO:0008270">
    <property type="term" value="F:zinc ion binding"/>
    <property type="evidence" value="ECO:0007669"/>
    <property type="project" value="UniProtKB-KW"/>
</dbReference>
<comment type="caution">
    <text evidence="5">The sequence shown here is derived from an EMBL/GenBank/DDBJ whole genome shotgun (WGS) entry which is preliminary data.</text>
</comment>